<sequence>AAKYGDKRFEEIRKSCVRFLHSRGHCRLLGWLQPGTPLSPALTAFCTLATPGSLECATISAGVCSSSAYSRRLCRTFKSPYSKPSRRTMADLFGRTVVEFLDIRTISEKFYMVEPGYQSASAGFHYSKRMVFWFTFVGRAAQYSAHLHLPLS</sequence>
<proteinExistence type="predicted"/>
<dbReference type="AlphaFoldDB" id="A0A1I8FKB6"/>
<reference evidence="2" key="1">
    <citation type="submission" date="2016-11" db="UniProtKB">
        <authorList>
            <consortium name="WormBaseParasite"/>
        </authorList>
    </citation>
    <scope>IDENTIFICATION</scope>
</reference>
<name>A0A1I8FKB6_9PLAT</name>
<accession>A0A1I8FKB6</accession>
<protein>
    <submittedName>
        <fullName evidence="2">Tubulin_C domain-containing protein</fullName>
    </submittedName>
</protein>
<dbReference type="Proteomes" id="UP000095280">
    <property type="component" value="Unplaced"/>
</dbReference>
<dbReference type="WBParaSite" id="maker-unitig_37524-snap-gene-0.2-mRNA-1">
    <property type="protein sequence ID" value="maker-unitig_37524-snap-gene-0.2-mRNA-1"/>
    <property type="gene ID" value="maker-unitig_37524-snap-gene-0.2"/>
</dbReference>
<evidence type="ECO:0000313" key="2">
    <source>
        <dbReference type="WBParaSite" id="maker-unitig_37524-snap-gene-0.2-mRNA-1"/>
    </source>
</evidence>
<evidence type="ECO:0000313" key="1">
    <source>
        <dbReference type="Proteomes" id="UP000095280"/>
    </source>
</evidence>
<keyword evidence="1" id="KW-1185">Reference proteome</keyword>
<organism evidence="1 2">
    <name type="scientific">Macrostomum lignano</name>
    <dbReference type="NCBI Taxonomy" id="282301"/>
    <lineage>
        <taxon>Eukaryota</taxon>
        <taxon>Metazoa</taxon>
        <taxon>Spiralia</taxon>
        <taxon>Lophotrochozoa</taxon>
        <taxon>Platyhelminthes</taxon>
        <taxon>Rhabditophora</taxon>
        <taxon>Macrostomorpha</taxon>
        <taxon>Macrostomida</taxon>
        <taxon>Macrostomidae</taxon>
        <taxon>Macrostomum</taxon>
    </lineage>
</organism>